<dbReference type="GO" id="GO:0003824">
    <property type="term" value="F:catalytic activity"/>
    <property type="evidence" value="ECO:0007669"/>
    <property type="project" value="UniProtKB-ARBA"/>
</dbReference>
<dbReference type="PROSITE" id="PS51462">
    <property type="entry name" value="NUDIX"/>
    <property type="match status" value="1"/>
</dbReference>
<evidence type="ECO:0000259" key="1">
    <source>
        <dbReference type="PROSITE" id="PS51462"/>
    </source>
</evidence>
<proteinExistence type="predicted"/>
<organism evidence="2 3">
    <name type="scientific">Rehaibacterium terrae</name>
    <dbReference type="NCBI Taxonomy" id="1341696"/>
    <lineage>
        <taxon>Bacteria</taxon>
        <taxon>Pseudomonadati</taxon>
        <taxon>Pseudomonadota</taxon>
        <taxon>Gammaproteobacteria</taxon>
        <taxon>Lysobacterales</taxon>
        <taxon>Lysobacteraceae</taxon>
        <taxon>Rehaibacterium</taxon>
    </lineage>
</organism>
<dbReference type="CDD" id="cd03674">
    <property type="entry name" value="NUDIX_Hydrolase"/>
    <property type="match status" value="1"/>
</dbReference>
<sequence>MDDLRRKLSADLAAFAAAWPTQADTAGLFLAFLGSHPDVFERHHAVGHFTGSAWVVSGDGRRVLLTHHRKLGRWLQPGGHADGDADLARVALREAEEETGLAGLRVEPAIFDLDRHMIPARGHEPAHWHYDVRYLVLAGADERFVVGEESHDLAWRDIVEVADDPDIDDSVRRMARKWLAR</sequence>
<accession>A0A7W7V6S1</accession>
<dbReference type="InterPro" id="IPR015797">
    <property type="entry name" value="NUDIX_hydrolase-like_dom_sf"/>
</dbReference>
<dbReference type="PANTHER" id="PTHR43736:SF1">
    <property type="entry name" value="DIHYDRONEOPTERIN TRIPHOSPHATE DIPHOSPHATASE"/>
    <property type="match status" value="1"/>
</dbReference>
<dbReference type="Pfam" id="PF00293">
    <property type="entry name" value="NUDIX"/>
    <property type="match status" value="1"/>
</dbReference>
<gene>
    <name evidence="2" type="ORF">HNQ58_000161</name>
</gene>
<protein>
    <submittedName>
        <fullName evidence="2">8-oxo-dGTP pyrophosphatase MutT (NUDIX family)</fullName>
    </submittedName>
</protein>
<evidence type="ECO:0000313" key="2">
    <source>
        <dbReference type="EMBL" id="MBB5014290.1"/>
    </source>
</evidence>
<dbReference type="InterPro" id="IPR000086">
    <property type="entry name" value="NUDIX_hydrolase_dom"/>
</dbReference>
<dbReference type="AlphaFoldDB" id="A0A7W7V6S1"/>
<dbReference type="SUPFAM" id="SSF55811">
    <property type="entry name" value="Nudix"/>
    <property type="match status" value="1"/>
</dbReference>
<dbReference type="Gene3D" id="3.90.79.10">
    <property type="entry name" value="Nucleoside Triphosphate Pyrophosphohydrolase"/>
    <property type="match status" value="1"/>
</dbReference>
<comment type="caution">
    <text evidence="2">The sequence shown here is derived from an EMBL/GenBank/DDBJ whole genome shotgun (WGS) entry which is preliminary data.</text>
</comment>
<dbReference type="EMBL" id="JACHHX010000001">
    <property type="protein sequence ID" value="MBB5014290.1"/>
    <property type="molecule type" value="Genomic_DNA"/>
</dbReference>
<dbReference type="Proteomes" id="UP000519004">
    <property type="component" value="Unassembled WGS sequence"/>
</dbReference>
<feature type="domain" description="Nudix hydrolase" evidence="1">
    <location>
        <begin position="46"/>
        <end position="180"/>
    </location>
</feature>
<reference evidence="2 3" key="1">
    <citation type="submission" date="2020-08" db="EMBL/GenBank/DDBJ databases">
        <title>Genomic Encyclopedia of Type Strains, Phase IV (KMG-IV): sequencing the most valuable type-strain genomes for metagenomic binning, comparative biology and taxonomic classification.</title>
        <authorList>
            <person name="Goeker M."/>
        </authorList>
    </citation>
    <scope>NUCLEOTIDE SEQUENCE [LARGE SCALE GENOMIC DNA]</scope>
    <source>
        <strain evidence="2 3">DSM 25897</strain>
    </source>
</reference>
<dbReference type="PANTHER" id="PTHR43736">
    <property type="entry name" value="ADP-RIBOSE PYROPHOSPHATASE"/>
    <property type="match status" value="1"/>
</dbReference>
<name>A0A7W7V6S1_9GAMM</name>
<keyword evidence="3" id="KW-1185">Reference proteome</keyword>
<evidence type="ECO:0000313" key="3">
    <source>
        <dbReference type="Proteomes" id="UP000519004"/>
    </source>
</evidence>
<dbReference type="RefSeq" id="WP_183946881.1">
    <property type="nucleotide sequence ID" value="NZ_JACHHX010000001.1"/>
</dbReference>